<protein>
    <submittedName>
        <fullName evidence="1">Uncharacterized protein</fullName>
    </submittedName>
</protein>
<organism evidence="1 2">
    <name type="scientific">Trachymyrmex cornetzi</name>
    <dbReference type="NCBI Taxonomy" id="471704"/>
    <lineage>
        <taxon>Eukaryota</taxon>
        <taxon>Metazoa</taxon>
        <taxon>Ecdysozoa</taxon>
        <taxon>Arthropoda</taxon>
        <taxon>Hexapoda</taxon>
        <taxon>Insecta</taxon>
        <taxon>Pterygota</taxon>
        <taxon>Neoptera</taxon>
        <taxon>Endopterygota</taxon>
        <taxon>Hymenoptera</taxon>
        <taxon>Apocrita</taxon>
        <taxon>Aculeata</taxon>
        <taxon>Formicoidea</taxon>
        <taxon>Formicidae</taxon>
        <taxon>Myrmicinae</taxon>
        <taxon>Trachymyrmex</taxon>
    </lineage>
</organism>
<accession>A0A151J0B3</accession>
<name>A0A151J0B3_9HYME</name>
<evidence type="ECO:0000313" key="1">
    <source>
        <dbReference type="EMBL" id="KYN14890.1"/>
    </source>
</evidence>
<sequence>MSYIINVRDGQDAHYLIANIYSSTSHFVEWLPSSVATLPRLKGYDIIETLLGEGSENDSGKASGKPSERMHLAYQFKFEDLERPFSLYNTIFNHRGARRARSAKYTKPSLTLYLNASAVRPERRSVKKARTSGSLVRARPPGRLIASTAAFRFARETPNGYSALKSRSQRDTLVECRTVTERPKLIGPKISIDRTILMPTYQFALRTLFAARRSERALSTGNTIEGGLMEIKTPYRIPYVSQMAALDGVSYKHQPSLELFTCFLPDEPLQPIEKHCFFARAIINTRGNVEASSHAALRGTEEPAGRGEAVLRCGRL</sequence>
<gene>
    <name evidence="1" type="ORF">ALC57_12902</name>
</gene>
<evidence type="ECO:0000313" key="2">
    <source>
        <dbReference type="Proteomes" id="UP000078492"/>
    </source>
</evidence>
<keyword evidence="2" id="KW-1185">Reference proteome</keyword>
<dbReference type="Proteomes" id="UP000078492">
    <property type="component" value="Unassembled WGS sequence"/>
</dbReference>
<proteinExistence type="predicted"/>
<reference evidence="1 2" key="1">
    <citation type="submission" date="2015-09" db="EMBL/GenBank/DDBJ databases">
        <title>Trachymyrmex cornetzi WGS genome.</title>
        <authorList>
            <person name="Nygaard S."/>
            <person name="Hu H."/>
            <person name="Boomsma J."/>
            <person name="Zhang G."/>
        </authorList>
    </citation>
    <scope>NUCLEOTIDE SEQUENCE [LARGE SCALE GENOMIC DNA]</scope>
    <source>
        <strain evidence="1">Tcor2-1</strain>
        <tissue evidence="1">Whole body</tissue>
    </source>
</reference>
<dbReference type="AlphaFoldDB" id="A0A151J0B3"/>
<dbReference type="EMBL" id="KQ980651">
    <property type="protein sequence ID" value="KYN14890.1"/>
    <property type="molecule type" value="Genomic_DNA"/>
</dbReference>